<keyword evidence="2" id="KW-1185">Reference proteome</keyword>
<comment type="caution">
    <text evidence="1">The sequence shown here is derived from an EMBL/GenBank/DDBJ whole genome shotgun (WGS) entry which is preliminary data.</text>
</comment>
<name>A0ABW0GPI1_9MICO</name>
<evidence type="ECO:0000313" key="1">
    <source>
        <dbReference type="EMBL" id="MFC5381438.1"/>
    </source>
</evidence>
<dbReference type="RefSeq" id="WP_340269324.1">
    <property type="nucleotide sequence ID" value="NZ_JBBEOG010000004.1"/>
</dbReference>
<dbReference type="EMBL" id="JBHSLD010000009">
    <property type="protein sequence ID" value="MFC5381438.1"/>
    <property type="molecule type" value="Genomic_DNA"/>
</dbReference>
<sequence>MKIGMALRELHRSENELARALLEVSERHRVDHDVFYLGRELASWSQAHVRALADAGSRYDVDLDPEPVTGQGLLAAARERWSDAVGRDPRAALRLLVDVREVYTLACGVSVDWELVAQAAQGVRDAELLALSKACHPETLRQMRWANAKLKESATQILVS</sequence>
<accession>A0ABW0GPI1</accession>
<protein>
    <submittedName>
        <fullName evidence="1">Uncharacterized protein</fullName>
    </submittedName>
</protein>
<organism evidence="1 2">
    <name type="scientific">Aquipuribacter nitratireducens</name>
    <dbReference type="NCBI Taxonomy" id="650104"/>
    <lineage>
        <taxon>Bacteria</taxon>
        <taxon>Bacillati</taxon>
        <taxon>Actinomycetota</taxon>
        <taxon>Actinomycetes</taxon>
        <taxon>Micrococcales</taxon>
        <taxon>Intrasporangiaceae</taxon>
        <taxon>Aquipuribacter</taxon>
    </lineage>
</organism>
<evidence type="ECO:0000313" key="2">
    <source>
        <dbReference type="Proteomes" id="UP001596122"/>
    </source>
</evidence>
<reference evidence="2" key="1">
    <citation type="journal article" date="2019" name="Int. J. Syst. Evol. Microbiol.">
        <title>The Global Catalogue of Microorganisms (GCM) 10K type strain sequencing project: providing services to taxonomists for standard genome sequencing and annotation.</title>
        <authorList>
            <consortium name="The Broad Institute Genomics Platform"/>
            <consortium name="The Broad Institute Genome Sequencing Center for Infectious Disease"/>
            <person name="Wu L."/>
            <person name="Ma J."/>
        </authorList>
    </citation>
    <scope>NUCLEOTIDE SEQUENCE [LARGE SCALE GENOMIC DNA]</scope>
    <source>
        <strain evidence="2">CCUG 43114</strain>
    </source>
</reference>
<proteinExistence type="predicted"/>
<dbReference type="Proteomes" id="UP001596122">
    <property type="component" value="Unassembled WGS sequence"/>
</dbReference>
<gene>
    <name evidence="1" type="ORF">ACFPJ6_11600</name>
</gene>